<dbReference type="VEuPathDB" id="CryptoDB:Vbra_12123"/>
<dbReference type="EMBL" id="CDMY01000251">
    <property type="protein sequence ID" value="CEL96974.1"/>
    <property type="molecule type" value="Genomic_DNA"/>
</dbReference>
<sequence>MAFAAFIAYALADRLWIDLDLKASPLQAGSHTTPGGLKWKRGGGKVEKDGWRNCELRKRAKDHTHSLRGVFHKEHGGRLDLQEI</sequence>
<proteinExistence type="predicted"/>
<evidence type="ECO:0000313" key="1">
    <source>
        <dbReference type="EMBL" id="CEL96974.1"/>
    </source>
</evidence>
<dbReference type="InParanoid" id="A0A0G4EKM3"/>
<keyword evidence="2" id="KW-1185">Reference proteome</keyword>
<name>A0A0G4EKM3_VITBC</name>
<dbReference type="AlphaFoldDB" id="A0A0G4EKM3"/>
<evidence type="ECO:0000313" key="2">
    <source>
        <dbReference type="Proteomes" id="UP000041254"/>
    </source>
</evidence>
<gene>
    <name evidence="1" type="ORF">Vbra_12123</name>
</gene>
<organism evidence="1 2">
    <name type="scientific">Vitrella brassicaformis (strain CCMP3155)</name>
    <dbReference type="NCBI Taxonomy" id="1169540"/>
    <lineage>
        <taxon>Eukaryota</taxon>
        <taxon>Sar</taxon>
        <taxon>Alveolata</taxon>
        <taxon>Colpodellida</taxon>
        <taxon>Vitrellaceae</taxon>
        <taxon>Vitrella</taxon>
    </lineage>
</organism>
<dbReference type="Proteomes" id="UP000041254">
    <property type="component" value="Unassembled WGS sequence"/>
</dbReference>
<accession>A0A0G4EKM3</accession>
<reference evidence="1 2" key="1">
    <citation type="submission" date="2014-11" db="EMBL/GenBank/DDBJ databases">
        <authorList>
            <person name="Zhu J."/>
            <person name="Qi W."/>
            <person name="Song R."/>
        </authorList>
    </citation>
    <scope>NUCLEOTIDE SEQUENCE [LARGE SCALE GENOMIC DNA]</scope>
</reference>
<protein>
    <submittedName>
        <fullName evidence="1">Uncharacterized protein</fullName>
    </submittedName>
</protein>